<feature type="domain" description="ABC transporter" evidence="5">
    <location>
        <begin position="6"/>
        <end position="232"/>
    </location>
</feature>
<dbReference type="SMART" id="SM00382">
    <property type="entry name" value="AAA"/>
    <property type="match status" value="1"/>
</dbReference>
<keyword evidence="3" id="KW-0547">Nucleotide-binding</keyword>
<dbReference type="SUPFAM" id="SSF52540">
    <property type="entry name" value="P-loop containing nucleoside triphosphate hydrolases"/>
    <property type="match status" value="1"/>
</dbReference>
<evidence type="ECO:0000256" key="4">
    <source>
        <dbReference type="ARBA" id="ARBA00022840"/>
    </source>
</evidence>
<sequence>MDSFCLEVDQVSKVAGGREIVEPLSLSLPPGRVMALCGGNGAGKSTLIKMVVGVSRPTTGAIRVQGLEWRRNRMEYARRIGFMPDDFQFAAGVSAWETLCFYGGLRGVGKQRVAEVVEIVGLTEACGKQVSDFSKGMRQRLLFAQALLARPALLVLDEPTNGLDPYWMESLAELLVQLKAEGQTVLFSTHQLDVAEAVADEVVFLNRGRVISQGSVPSFPDGLSAAFQTSLQRNRTREAE</sequence>
<evidence type="ECO:0000256" key="3">
    <source>
        <dbReference type="ARBA" id="ARBA00022741"/>
    </source>
</evidence>
<dbReference type="AlphaFoldDB" id="A0A074MEA1"/>
<evidence type="ECO:0000313" key="7">
    <source>
        <dbReference type="Proteomes" id="UP000027931"/>
    </source>
</evidence>
<gene>
    <name evidence="6" type="ORF">EL26_06510</name>
</gene>
<dbReference type="InterPro" id="IPR017871">
    <property type="entry name" value="ABC_transporter-like_CS"/>
</dbReference>
<dbReference type="InterPro" id="IPR003593">
    <property type="entry name" value="AAA+_ATPase"/>
</dbReference>
<comment type="caution">
    <text evidence="6">The sequence shown here is derived from an EMBL/GenBank/DDBJ whole genome shotgun (WGS) entry which is preliminary data.</text>
</comment>
<evidence type="ECO:0000313" key="6">
    <source>
        <dbReference type="EMBL" id="KEO84112.1"/>
    </source>
</evidence>
<keyword evidence="2" id="KW-0813">Transport</keyword>
<dbReference type="GO" id="GO:0005524">
    <property type="term" value="F:ATP binding"/>
    <property type="evidence" value="ECO:0007669"/>
    <property type="project" value="UniProtKB-KW"/>
</dbReference>
<proteinExistence type="inferred from homology"/>
<evidence type="ECO:0000259" key="5">
    <source>
        <dbReference type="PROSITE" id="PS50893"/>
    </source>
</evidence>
<dbReference type="PANTHER" id="PTHR43335:SF4">
    <property type="entry name" value="ABC TRANSPORTER, ATP-BINDING PROTEIN"/>
    <property type="match status" value="1"/>
</dbReference>
<keyword evidence="4 6" id="KW-0067">ATP-binding</keyword>
<keyword evidence="7" id="KW-1185">Reference proteome</keyword>
<dbReference type="Pfam" id="PF00005">
    <property type="entry name" value="ABC_tran"/>
    <property type="match status" value="1"/>
</dbReference>
<organism evidence="6 7">
    <name type="scientific">Tumebacillus flagellatus</name>
    <dbReference type="NCBI Taxonomy" id="1157490"/>
    <lineage>
        <taxon>Bacteria</taxon>
        <taxon>Bacillati</taxon>
        <taxon>Bacillota</taxon>
        <taxon>Bacilli</taxon>
        <taxon>Bacillales</taxon>
        <taxon>Alicyclobacillaceae</taxon>
        <taxon>Tumebacillus</taxon>
    </lineage>
</organism>
<name>A0A074MEA1_9BACL</name>
<comment type="similarity">
    <text evidence="1">Belongs to the ABC transporter superfamily.</text>
</comment>
<dbReference type="CDD" id="cd03230">
    <property type="entry name" value="ABC_DR_subfamily_A"/>
    <property type="match status" value="1"/>
</dbReference>
<evidence type="ECO:0000256" key="1">
    <source>
        <dbReference type="ARBA" id="ARBA00005417"/>
    </source>
</evidence>
<dbReference type="PANTHER" id="PTHR43335">
    <property type="entry name" value="ABC TRANSPORTER, ATP-BINDING PROTEIN"/>
    <property type="match status" value="1"/>
</dbReference>
<evidence type="ECO:0000256" key="2">
    <source>
        <dbReference type="ARBA" id="ARBA00022448"/>
    </source>
</evidence>
<dbReference type="EMBL" id="JMIR01000006">
    <property type="protein sequence ID" value="KEO84112.1"/>
    <property type="molecule type" value="Genomic_DNA"/>
</dbReference>
<dbReference type="GO" id="GO:0016887">
    <property type="term" value="F:ATP hydrolysis activity"/>
    <property type="evidence" value="ECO:0007669"/>
    <property type="project" value="InterPro"/>
</dbReference>
<reference evidence="6 7" key="1">
    <citation type="journal article" date="2013" name="Int. J. Syst. Evol. Microbiol.">
        <title>Tumebacillus flagellatus sp. nov., an alpha-amylase/pullulanase-producing bacterium isolated from cassava wastewater.</title>
        <authorList>
            <person name="Wang Q."/>
            <person name="Xie N."/>
            <person name="Qin Y."/>
            <person name="Shen N."/>
            <person name="Zhu J."/>
            <person name="Mi H."/>
            <person name="Huang R."/>
        </authorList>
    </citation>
    <scope>NUCLEOTIDE SEQUENCE [LARGE SCALE GENOMIC DNA]</scope>
    <source>
        <strain evidence="6 7">GST4</strain>
    </source>
</reference>
<dbReference type="InterPro" id="IPR027417">
    <property type="entry name" value="P-loop_NTPase"/>
</dbReference>
<dbReference type="InterPro" id="IPR003439">
    <property type="entry name" value="ABC_transporter-like_ATP-bd"/>
</dbReference>
<dbReference type="Gene3D" id="3.40.50.300">
    <property type="entry name" value="P-loop containing nucleotide triphosphate hydrolases"/>
    <property type="match status" value="1"/>
</dbReference>
<protein>
    <submittedName>
        <fullName evidence="6">ABC transporter ATP-binding protein</fullName>
    </submittedName>
</protein>
<accession>A0A074MEA1</accession>
<dbReference type="Proteomes" id="UP000027931">
    <property type="component" value="Unassembled WGS sequence"/>
</dbReference>
<dbReference type="PROSITE" id="PS50893">
    <property type="entry name" value="ABC_TRANSPORTER_2"/>
    <property type="match status" value="1"/>
</dbReference>
<dbReference type="eggNOG" id="COG1131">
    <property type="taxonomic scope" value="Bacteria"/>
</dbReference>
<dbReference type="PROSITE" id="PS00211">
    <property type="entry name" value="ABC_TRANSPORTER_1"/>
    <property type="match status" value="1"/>
</dbReference>
<dbReference type="STRING" id="1157490.EL26_06510"/>